<dbReference type="SUPFAM" id="SSF54060">
    <property type="entry name" value="His-Me finger endonucleases"/>
    <property type="match status" value="1"/>
</dbReference>
<dbReference type="RefSeq" id="WP_189987314.1">
    <property type="nucleotide sequence ID" value="NZ_BMZS01000001.1"/>
</dbReference>
<feature type="region of interest" description="Disordered" evidence="1">
    <location>
        <begin position="1"/>
        <end position="27"/>
    </location>
</feature>
<organism evidence="2 3">
    <name type="scientific">Thalassobaculum fulvum</name>
    <dbReference type="NCBI Taxonomy" id="1633335"/>
    <lineage>
        <taxon>Bacteria</taxon>
        <taxon>Pseudomonadati</taxon>
        <taxon>Pseudomonadota</taxon>
        <taxon>Alphaproteobacteria</taxon>
        <taxon>Rhodospirillales</taxon>
        <taxon>Thalassobaculaceae</taxon>
        <taxon>Thalassobaculum</taxon>
    </lineage>
</organism>
<gene>
    <name evidence="2" type="ORF">GCM10017083_04930</name>
</gene>
<evidence type="ECO:0008006" key="4">
    <source>
        <dbReference type="Google" id="ProtNLM"/>
    </source>
</evidence>
<dbReference type="AlphaFoldDB" id="A0A918XP22"/>
<protein>
    <recommendedName>
        <fullName evidence="4">HNH endonuclease</fullName>
    </recommendedName>
</protein>
<dbReference type="EMBL" id="BMZS01000001">
    <property type="protein sequence ID" value="GHD41045.1"/>
    <property type="molecule type" value="Genomic_DNA"/>
</dbReference>
<reference evidence="2" key="2">
    <citation type="submission" date="2020-09" db="EMBL/GenBank/DDBJ databases">
        <authorList>
            <person name="Sun Q."/>
            <person name="Kim S."/>
        </authorList>
    </citation>
    <scope>NUCLEOTIDE SEQUENCE</scope>
    <source>
        <strain evidence="2">KCTC 42651</strain>
    </source>
</reference>
<comment type="caution">
    <text evidence="2">The sequence shown here is derived from an EMBL/GenBank/DDBJ whole genome shotgun (WGS) entry which is preliminary data.</text>
</comment>
<dbReference type="Gene3D" id="3.90.75.20">
    <property type="match status" value="1"/>
</dbReference>
<proteinExistence type="predicted"/>
<name>A0A918XP22_9PROT</name>
<sequence>MTDAPETAKGTVRTSPSTNDMLDPSSPDFDIVAWFDRPVPPETEEHRQFRLAVLRSIHTGDRPEGWPANQNVPPDRSSESPGERQARLFREKQARRALEELWRPAKVWHNGSMLDLSPLYVSSQGRVIACDRRYRGGYGRDVGNFNKILKRVQIERQINAERVVTYRYRIVLSTFVGAPPGGRTSACHADGDPTNDALSNLRWDSQAGNCQDTIRHGRTPRGQRHPGAKLSEAQALEVVKAVVANAGPLPFSRLREFAERFGCSATAIKAINYRKTWLHLYERVDGGSA</sequence>
<feature type="region of interest" description="Disordered" evidence="1">
    <location>
        <begin position="60"/>
        <end position="84"/>
    </location>
</feature>
<dbReference type="Proteomes" id="UP000630353">
    <property type="component" value="Unassembled WGS sequence"/>
</dbReference>
<evidence type="ECO:0000256" key="1">
    <source>
        <dbReference type="SAM" id="MobiDB-lite"/>
    </source>
</evidence>
<reference evidence="2" key="1">
    <citation type="journal article" date="2014" name="Int. J. Syst. Evol. Microbiol.">
        <title>Complete genome sequence of Corynebacterium casei LMG S-19264T (=DSM 44701T), isolated from a smear-ripened cheese.</title>
        <authorList>
            <consortium name="US DOE Joint Genome Institute (JGI-PGF)"/>
            <person name="Walter F."/>
            <person name="Albersmeier A."/>
            <person name="Kalinowski J."/>
            <person name="Ruckert C."/>
        </authorList>
    </citation>
    <scope>NUCLEOTIDE SEQUENCE</scope>
    <source>
        <strain evidence="2">KCTC 42651</strain>
    </source>
</reference>
<accession>A0A918XP22</accession>
<dbReference type="InterPro" id="IPR044925">
    <property type="entry name" value="His-Me_finger_sf"/>
</dbReference>
<evidence type="ECO:0000313" key="3">
    <source>
        <dbReference type="Proteomes" id="UP000630353"/>
    </source>
</evidence>
<keyword evidence="3" id="KW-1185">Reference proteome</keyword>
<evidence type="ECO:0000313" key="2">
    <source>
        <dbReference type="EMBL" id="GHD41045.1"/>
    </source>
</evidence>